<evidence type="ECO:0000313" key="2">
    <source>
        <dbReference type="EMBL" id="RAI73109.1"/>
    </source>
</evidence>
<evidence type="ECO:0000313" key="3">
    <source>
        <dbReference type="Proteomes" id="UP000249016"/>
    </source>
</evidence>
<dbReference type="InterPro" id="IPR036388">
    <property type="entry name" value="WH-like_DNA-bd_sf"/>
</dbReference>
<dbReference type="AlphaFoldDB" id="A0A327NFT1"/>
<feature type="domain" description="RNA polymerase sigma factor 70 region 4 type 2" evidence="1">
    <location>
        <begin position="5"/>
        <end position="32"/>
    </location>
</feature>
<dbReference type="GO" id="GO:0003677">
    <property type="term" value="F:DNA binding"/>
    <property type="evidence" value="ECO:0007669"/>
    <property type="project" value="InterPro"/>
</dbReference>
<proteinExistence type="predicted"/>
<dbReference type="InterPro" id="IPR013324">
    <property type="entry name" value="RNA_pol_sigma_r3/r4-like"/>
</dbReference>
<comment type="caution">
    <text evidence="2">The sequence shown here is derived from an EMBL/GenBank/DDBJ whole genome shotgun (WGS) entry which is preliminary data.</text>
</comment>
<name>A0A327NFT1_9BACT</name>
<dbReference type="PRINTS" id="PR00038">
    <property type="entry name" value="HTHLUXR"/>
</dbReference>
<protein>
    <recommendedName>
        <fullName evidence="1">RNA polymerase sigma factor 70 region 4 type 2 domain-containing protein</fullName>
    </recommendedName>
</protein>
<keyword evidence="3" id="KW-1185">Reference proteome</keyword>
<organism evidence="2 3">
    <name type="scientific">Spirosoma telluris</name>
    <dbReference type="NCBI Taxonomy" id="2183553"/>
    <lineage>
        <taxon>Bacteria</taxon>
        <taxon>Pseudomonadati</taxon>
        <taxon>Bacteroidota</taxon>
        <taxon>Cytophagia</taxon>
        <taxon>Cytophagales</taxon>
        <taxon>Cytophagaceae</taxon>
        <taxon>Spirosoma</taxon>
    </lineage>
</organism>
<dbReference type="RefSeq" id="WP_111350859.1">
    <property type="nucleotide sequence ID" value="NZ_QLII01000002.1"/>
</dbReference>
<dbReference type="Pfam" id="PF08281">
    <property type="entry name" value="Sigma70_r4_2"/>
    <property type="match status" value="1"/>
</dbReference>
<accession>A0A327NFT1</accession>
<dbReference type="GO" id="GO:0006352">
    <property type="term" value="P:DNA-templated transcription initiation"/>
    <property type="evidence" value="ECO:0007669"/>
    <property type="project" value="InterPro"/>
</dbReference>
<gene>
    <name evidence="2" type="ORF">HMF3257_37570</name>
</gene>
<reference evidence="2 3" key="1">
    <citation type="submission" date="2018-06" db="EMBL/GenBank/DDBJ databases">
        <title>Spirosoma sp. HMF3257 Genome sequencing and assembly.</title>
        <authorList>
            <person name="Kang H."/>
            <person name="Cha I."/>
            <person name="Kim H."/>
            <person name="Kang J."/>
            <person name="Joh K."/>
        </authorList>
    </citation>
    <scope>NUCLEOTIDE SEQUENCE [LARGE SCALE GENOMIC DNA]</scope>
    <source>
        <strain evidence="2 3">HMF3257</strain>
    </source>
</reference>
<dbReference type="SUPFAM" id="SSF88659">
    <property type="entry name" value="Sigma3 and sigma4 domains of RNA polymerase sigma factors"/>
    <property type="match status" value="1"/>
</dbReference>
<dbReference type="Proteomes" id="UP000249016">
    <property type="component" value="Unassembled WGS sequence"/>
</dbReference>
<dbReference type="GO" id="GO:0016987">
    <property type="term" value="F:sigma factor activity"/>
    <property type="evidence" value="ECO:0007669"/>
    <property type="project" value="InterPro"/>
</dbReference>
<dbReference type="InterPro" id="IPR000792">
    <property type="entry name" value="Tscrpt_reg_LuxR_C"/>
</dbReference>
<dbReference type="InterPro" id="IPR013249">
    <property type="entry name" value="RNA_pol_sigma70_r4_t2"/>
</dbReference>
<dbReference type="Gene3D" id="1.10.10.10">
    <property type="entry name" value="Winged helix-like DNA-binding domain superfamily/Winged helix DNA-binding domain"/>
    <property type="match status" value="1"/>
</dbReference>
<sequence length="52" mass="6126">MLSRQGYTNREIAQQMGIAEKTVEQHISKALRLVRDWLPNYLLMVFILSLIH</sequence>
<evidence type="ECO:0000259" key="1">
    <source>
        <dbReference type="Pfam" id="PF08281"/>
    </source>
</evidence>
<dbReference type="OrthoDB" id="679904at2"/>
<dbReference type="EMBL" id="QLII01000002">
    <property type="protein sequence ID" value="RAI73109.1"/>
    <property type="molecule type" value="Genomic_DNA"/>
</dbReference>